<dbReference type="AlphaFoldDB" id="A0A0A8ZY98"/>
<protein>
    <submittedName>
        <fullName evidence="1">Uncharacterized protein</fullName>
    </submittedName>
</protein>
<reference evidence="1" key="2">
    <citation type="journal article" date="2015" name="Data Brief">
        <title>Shoot transcriptome of the giant reed, Arundo donax.</title>
        <authorList>
            <person name="Barrero R.A."/>
            <person name="Guerrero F.D."/>
            <person name="Moolhuijzen P."/>
            <person name="Goolsby J.A."/>
            <person name="Tidwell J."/>
            <person name="Bellgard S.E."/>
            <person name="Bellgard M.I."/>
        </authorList>
    </citation>
    <scope>NUCLEOTIDE SEQUENCE</scope>
    <source>
        <tissue evidence="1">Shoot tissue taken approximately 20 cm above the soil surface</tissue>
    </source>
</reference>
<sequence>MQEKRSLTKYKTWNLDNTSDIDIYIMNNYFSKSEQIQNSGACMTKIPYTAQNMILKHHK</sequence>
<accession>A0A0A8ZY98</accession>
<dbReference type="EMBL" id="GBRH01258133">
    <property type="protein sequence ID" value="JAD39762.1"/>
    <property type="molecule type" value="Transcribed_RNA"/>
</dbReference>
<organism evidence="1">
    <name type="scientific">Arundo donax</name>
    <name type="common">Giant reed</name>
    <name type="synonym">Donax arundinaceus</name>
    <dbReference type="NCBI Taxonomy" id="35708"/>
    <lineage>
        <taxon>Eukaryota</taxon>
        <taxon>Viridiplantae</taxon>
        <taxon>Streptophyta</taxon>
        <taxon>Embryophyta</taxon>
        <taxon>Tracheophyta</taxon>
        <taxon>Spermatophyta</taxon>
        <taxon>Magnoliopsida</taxon>
        <taxon>Liliopsida</taxon>
        <taxon>Poales</taxon>
        <taxon>Poaceae</taxon>
        <taxon>PACMAD clade</taxon>
        <taxon>Arundinoideae</taxon>
        <taxon>Arundineae</taxon>
        <taxon>Arundo</taxon>
    </lineage>
</organism>
<name>A0A0A8ZY98_ARUDO</name>
<reference evidence="1" key="1">
    <citation type="submission" date="2014-09" db="EMBL/GenBank/DDBJ databases">
        <authorList>
            <person name="Magalhaes I.L.F."/>
            <person name="Oliveira U."/>
            <person name="Santos F.R."/>
            <person name="Vidigal T.H.D.A."/>
            <person name="Brescovit A.D."/>
            <person name="Santos A.J."/>
        </authorList>
    </citation>
    <scope>NUCLEOTIDE SEQUENCE</scope>
    <source>
        <tissue evidence="1">Shoot tissue taken approximately 20 cm above the soil surface</tissue>
    </source>
</reference>
<evidence type="ECO:0000313" key="1">
    <source>
        <dbReference type="EMBL" id="JAD39762.1"/>
    </source>
</evidence>
<proteinExistence type="predicted"/>